<evidence type="ECO:0000313" key="3">
    <source>
        <dbReference type="Proteomes" id="UP000786811"/>
    </source>
</evidence>
<dbReference type="GO" id="GO:0006508">
    <property type="term" value="P:proteolysis"/>
    <property type="evidence" value="ECO:0007669"/>
    <property type="project" value="InterPro"/>
</dbReference>
<feature type="compositionally biased region" description="Polar residues" evidence="1">
    <location>
        <begin position="667"/>
        <end position="677"/>
    </location>
</feature>
<dbReference type="Gene3D" id="2.40.70.10">
    <property type="entry name" value="Acid Proteases"/>
    <property type="match status" value="1"/>
</dbReference>
<gene>
    <name evidence="2" type="ORF">HICCMSTLAB_LOCUS6670</name>
</gene>
<feature type="compositionally biased region" description="Polar residues" evidence="1">
    <location>
        <begin position="688"/>
        <end position="704"/>
    </location>
</feature>
<dbReference type="InterPro" id="IPR001969">
    <property type="entry name" value="Aspartic_peptidase_AS"/>
</dbReference>
<evidence type="ECO:0008006" key="4">
    <source>
        <dbReference type="Google" id="ProtNLM"/>
    </source>
</evidence>
<dbReference type="Proteomes" id="UP000786811">
    <property type="component" value="Unassembled WGS sequence"/>
</dbReference>
<reference evidence="2" key="1">
    <citation type="submission" date="2021-04" db="EMBL/GenBank/DDBJ databases">
        <authorList>
            <person name="Chebbi M.A.C M."/>
        </authorList>
    </citation>
    <scope>NUCLEOTIDE SEQUENCE</scope>
</reference>
<accession>A0A8J2MSN2</accession>
<proteinExistence type="predicted"/>
<organism evidence="2 3">
    <name type="scientific">Cotesia congregata</name>
    <name type="common">Parasitoid wasp</name>
    <name type="synonym">Apanteles congregatus</name>
    <dbReference type="NCBI Taxonomy" id="51543"/>
    <lineage>
        <taxon>Eukaryota</taxon>
        <taxon>Metazoa</taxon>
        <taxon>Ecdysozoa</taxon>
        <taxon>Arthropoda</taxon>
        <taxon>Hexapoda</taxon>
        <taxon>Insecta</taxon>
        <taxon>Pterygota</taxon>
        <taxon>Neoptera</taxon>
        <taxon>Endopterygota</taxon>
        <taxon>Hymenoptera</taxon>
        <taxon>Apocrita</taxon>
        <taxon>Ichneumonoidea</taxon>
        <taxon>Braconidae</taxon>
        <taxon>Microgastrinae</taxon>
        <taxon>Cotesia</taxon>
    </lineage>
</organism>
<comment type="caution">
    <text evidence="2">The sequence shown here is derived from an EMBL/GenBank/DDBJ whole genome shotgun (WGS) entry which is preliminary data.</text>
</comment>
<keyword evidence="3" id="KW-1185">Reference proteome</keyword>
<sequence length="862" mass="96912">MGPMVHIQCPELRNGGINALLDTGSDYNLICVEALKDNILCNNDKVGSVEGITSSSMPISGTIILKILGINVFFHIVPAPPGGYKAILGNDFFIKERVKISFFWNTLVSKHNLIKPIPIINPRRSKKPKILALGTGPKIYLPCNSLIGNYQRFLVDTGGDACLINASALRLEVPIDTERATTFRGIDDNSFKTLGIVTLKILGMDVEFHVCGEDLPLPGVGILGNNLLEQEKAEISYHTQNISFLSKPNKTIHFSLEQEQSSRYTIPLRMRVAVAIPIKNPKKKEGYLPRVNLPKGVLCGEAAVRVEDGYAMCMVINLNSEPAEIAIKRPGRPKGVKNKPRIKSAPEIRDTIASRLRQRKIGSTRVPPNANYKESSITEESQPEETQEIAQTSEQGDDDVFEKELPATIDSTPREIDASLEADGEEEPEKQLATPRARRKTQELIKMFDQLLERRPITWREKDMIDDPKNQRTPSELKVQKIVNSRLAKEIRESMDEIPIFDLDASANPNLPMFSDRESEEDNNELNEFLRENDVETDTSTNEVSIDDTNEPDESYLTPARPSTSNRFRGYMNDGPLPKTPLWARTLIPDELNRMGIRYDHATQDVTLDELVRRESTDPAQQRQAVEPSADNTRPTEPDIENPDKFPTTESELPDQDKNLEFGKTPPESSENSSDTPDGSRKTDPSPLKSNYPQISVSDPPTSDQAEEILSERRGRPKISSSSSSDEEGPPKGRVNNIKFMNSRDGLTYARDHMVHFLAADCEVIKPVAKLLRDVKFINAEDHLAAKPKKGDVFVTKLGRCKIFTVFIKTYHFEKIEPIHLVEGLRSLRQSMHKYQIHCLRCSKQGDEFVDLDIKKYLEQEL</sequence>
<dbReference type="OrthoDB" id="3863715at2759"/>
<evidence type="ECO:0000313" key="2">
    <source>
        <dbReference type="EMBL" id="CAG5093211.1"/>
    </source>
</evidence>
<dbReference type="InterPro" id="IPR021109">
    <property type="entry name" value="Peptidase_aspartic_dom_sf"/>
</dbReference>
<dbReference type="EMBL" id="CAJNRD030001120">
    <property type="protein sequence ID" value="CAG5093211.1"/>
    <property type="molecule type" value="Genomic_DNA"/>
</dbReference>
<dbReference type="GO" id="GO:0004190">
    <property type="term" value="F:aspartic-type endopeptidase activity"/>
    <property type="evidence" value="ECO:0007669"/>
    <property type="project" value="InterPro"/>
</dbReference>
<feature type="region of interest" description="Disordered" evidence="1">
    <location>
        <begin position="614"/>
        <end position="738"/>
    </location>
</feature>
<feature type="region of interest" description="Disordered" evidence="1">
    <location>
        <begin position="533"/>
        <end position="573"/>
    </location>
</feature>
<feature type="non-terminal residue" evidence="2">
    <location>
        <position position="1"/>
    </location>
</feature>
<feature type="region of interest" description="Disordered" evidence="1">
    <location>
        <begin position="358"/>
        <end position="414"/>
    </location>
</feature>
<dbReference type="AlphaFoldDB" id="A0A8J2MSN2"/>
<dbReference type="PROSITE" id="PS00141">
    <property type="entry name" value="ASP_PROTEASE"/>
    <property type="match status" value="1"/>
</dbReference>
<evidence type="ECO:0000256" key="1">
    <source>
        <dbReference type="SAM" id="MobiDB-lite"/>
    </source>
</evidence>
<dbReference type="CDD" id="cd00303">
    <property type="entry name" value="retropepsin_like"/>
    <property type="match status" value="1"/>
</dbReference>
<feature type="compositionally biased region" description="Polar residues" evidence="1">
    <location>
        <begin position="618"/>
        <end position="635"/>
    </location>
</feature>
<protein>
    <recommendedName>
        <fullName evidence="4">Peptidase A2 domain-containing protein</fullName>
    </recommendedName>
</protein>
<feature type="compositionally biased region" description="Acidic residues" evidence="1">
    <location>
        <begin position="545"/>
        <end position="554"/>
    </location>
</feature>
<name>A0A8J2MSN2_COTCN</name>